<dbReference type="InterPro" id="IPR011990">
    <property type="entry name" value="TPR-like_helical_dom_sf"/>
</dbReference>
<organism evidence="2">
    <name type="scientific">marine metagenome</name>
    <dbReference type="NCBI Taxonomy" id="408172"/>
    <lineage>
        <taxon>unclassified sequences</taxon>
        <taxon>metagenomes</taxon>
        <taxon>ecological metagenomes</taxon>
    </lineage>
</organism>
<evidence type="ECO:0000313" key="2">
    <source>
        <dbReference type="EMBL" id="SVB86705.1"/>
    </source>
</evidence>
<accession>A0A382HI06</accession>
<reference evidence="2" key="1">
    <citation type="submission" date="2018-05" db="EMBL/GenBank/DDBJ databases">
        <authorList>
            <person name="Lanie J.A."/>
            <person name="Ng W.-L."/>
            <person name="Kazmierczak K.M."/>
            <person name="Andrzejewski T.M."/>
            <person name="Davidsen T.M."/>
            <person name="Wayne K.J."/>
            <person name="Tettelin H."/>
            <person name="Glass J.I."/>
            <person name="Rusch D."/>
            <person name="Podicherti R."/>
            <person name="Tsui H.-C.T."/>
            <person name="Winkler M.E."/>
        </authorList>
    </citation>
    <scope>NUCLEOTIDE SEQUENCE</scope>
</reference>
<dbReference type="AlphaFoldDB" id="A0A382HI06"/>
<proteinExistence type="predicted"/>
<gene>
    <name evidence="2" type="ORF">METZ01_LOCUS239559</name>
</gene>
<evidence type="ECO:0000256" key="1">
    <source>
        <dbReference type="SAM" id="Coils"/>
    </source>
</evidence>
<name>A0A382HI06_9ZZZZ</name>
<dbReference type="EMBL" id="UINC01061285">
    <property type="protein sequence ID" value="SVB86705.1"/>
    <property type="molecule type" value="Genomic_DNA"/>
</dbReference>
<dbReference type="SUPFAM" id="SSF48452">
    <property type="entry name" value="TPR-like"/>
    <property type="match status" value="1"/>
</dbReference>
<keyword evidence="1" id="KW-0175">Coiled coil</keyword>
<protein>
    <submittedName>
        <fullName evidence="2">Uncharacterized protein</fullName>
    </submittedName>
</protein>
<feature type="non-terminal residue" evidence="2">
    <location>
        <position position="80"/>
    </location>
</feature>
<sequence length="80" mass="9418">MTIDLKDHFFKALKSQPNFSEAHLQLALLYQKEADTENTLKHFELAISTDLEEINKLEEKGDELLKNYQFQNAKEQYIKS</sequence>
<feature type="coiled-coil region" evidence="1">
    <location>
        <begin position="40"/>
        <end position="74"/>
    </location>
</feature>
<dbReference type="Gene3D" id="1.25.40.10">
    <property type="entry name" value="Tetratricopeptide repeat domain"/>
    <property type="match status" value="1"/>
</dbReference>